<feature type="compositionally biased region" description="Polar residues" evidence="8">
    <location>
        <begin position="1"/>
        <end position="16"/>
    </location>
</feature>
<dbReference type="Gramene" id="Zm00001eb407490_T001">
    <property type="protein sequence ID" value="Zm00001eb407490_P001"/>
    <property type="gene ID" value="Zm00001eb407490"/>
</dbReference>
<evidence type="ECO:0000256" key="4">
    <source>
        <dbReference type="ARBA" id="ARBA00022840"/>
    </source>
</evidence>
<feature type="short sequence motif" description="Q motif" evidence="5">
    <location>
        <begin position="106"/>
        <end position="134"/>
    </location>
</feature>
<name>A0A804RET6_MAIZE</name>
<dbReference type="EnsemblPlants" id="Zm00001eb407490_T001">
    <property type="protein sequence ID" value="Zm00001eb407490_P001"/>
    <property type="gene ID" value="Zm00001eb407490"/>
</dbReference>
<gene>
    <name evidence="11" type="primary">LOC103640803</name>
</gene>
<feature type="domain" description="DEAD-box RNA helicase Q" evidence="10">
    <location>
        <begin position="106"/>
        <end position="134"/>
    </location>
</feature>
<dbReference type="Pfam" id="PF00270">
    <property type="entry name" value="DEAD"/>
    <property type="match status" value="1"/>
</dbReference>
<reference evidence="12" key="1">
    <citation type="journal article" date="2009" name="Science">
        <title>The B73 maize genome: complexity, diversity, and dynamics.</title>
        <authorList>
            <person name="Schnable P.S."/>
            <person name="Ware D."/>
            <person name="Fulton R.S."/>
            <person name="Stein J.C."/>
            <person name="Wei F."/>
            <person name="Pasternak S."/>
            <person name="Liang C."/>
            <person name="Zhang J."/>
            <person name="Fulton L."/>
            <person name="Graves T.A."/>
            <person name="Minx P."/>
            <person name="Reily A.D."/>
            <person name="Courtney L."/>
            <person name="Kruchowski S.S."/>
            <person name="Tomlinson C."/>
            <person name="Strong C."/>
            <person name="Delehaunty K."/>
            <person name="Fronick C."/>
            <person name="Courtney B."/>
            <person name="Rock S.M."/>
            <person name="Belter E."/>
            <person name="Du F."/>
            <person name="Kim K."/>
            <person name="Abbott R.M."/>
            <person name="Cotton M."/>
            <person name="Levy A."/>
            <person name="Marchetto P."/>
            <person name="Ochoa K."/>
            <person name="Jackson S.M."/>
            <person name="Gillam B."/>
            <person name="Chen W."/>
            <person name="Yan L."/>
            <person name="Higginbotham J."/>
            <person name="Cardenas M."/>
            <person name="Waligorski J."/>
            <person name="Applebaum E."/>
            <person name="Phelps L."/>
            <person name="Falcone J."/>
            <person name="Kanchi K."/>
            <person name="Thane T."/>
            <person name="Scimone A."/>
            <person name="Thane N."/>
            <person name="Henke J."/>
            <person name="Wang T."/>
            <person name="Ruppert J."/>
            <person name="Shah N."/>
            <person name="Rotter K."/>
            <person name="Hodges J."/>
            <person name="Ingenthron E."/>
            <person name="Cordes M."/>
            <person name="Kohlberg S."/>
            <person name="Sgro J."/>
            <person name="Delgado B."/>
            <person name="Mead K."/>
            <person name="Chinwalla A."/>
            <person name="Leonard S."/>
            <person name="Crouse K."/>
            <person name="Collura K."/>
            <person name="Kudrna D."/>
            <person name="Currie J."/>
            <person name="He R."/>
            <person name="Angelova A."/>
            <person name="Rajasekar S."/>
            <person name="Mueller T."/>
            <person name="Lomeli R."/>
            <person name="Scara G."/>
            <person name="Ko A."/>
            <person name="Delaney K."/>
            <person name="Wissotski M."/>
            <person name="Lopez G."/>
            <person name="Campos D."/>
            <person name="Braidotti M."/>
            <person name="Ashley E."/>
            <person name="Golser W."/>
            <person name="Kim H."/>
            <person name="Lee S."/>
            <person name="Lin J."/>
            <person name="Dujmic Z."/>
            <person name="Kim W."/>
            <person name="Talag J."/>
            <person name="Zuccolo A."/>
            <person name="Fan C."/>
            <person name="Sebastian A."/>
            <person name="Kramer M."/>
            <person name="Spiegel L."/>
            <person name="Nascimento L."/>
            <person name="Zutavern T."/>
            <person name="Miller B."/>
            <person name="Ambroise C."/>
            <person name="Muller S."/>
            <person name="Spooner W."/>
            <person name="Narechania A."/>
            <person name="Ren L."/>
            <person name="Wei S."/>
            <person name="Kumari S."/>
            <person name="Faga B."/>
            <person name="Levy M.J."/>
            <person name="McMahan L."/>
            <person name="Van Buren P."/>
            <person name="Vaughn M.W."/>
            <person name="Ying K."/>
            <person name="Yeh C.-T."/>
            <person name="Emrich S.J."/>
            <person name="Jia Y."/>
            <person name="Kalyanaraman A."/>
            <person name="Hsia A.-P."/>
            <person name="Barbazuk W.B."/>
            <person name="Baucom R.S."/>
            <person name="Brutnell T.P."/>
            <person name="Carpita N.C."/>
            <person name="Chaparro C."/>
            <person name="Chia J.-M."/>
            <person name="Deragon J.-M."/>
            <person name="Estill J.C."/>
            <person name="Fu Y."/>
            <person name="Jeddeloh J.A."/>
            <person name="Han Y."/>
            <person name="Lee H."/>
            <person name="Li P."/>
            <person name="Lisch D.R."/>
            <person name="Liu S."/>
            <person name="Liu Z."/>
            <person name="Nagel D.H."/>
            <person name="McCann M.C."/>
            <person name="SanMiguel P."/>
            <person name="Myers A.M."/>
            <person name="Nettleton D."/>
            <person name="Nguyen J."/>
            <person name="Penning B.W."/>
            <person name="Ponnala L."/>
            <person name="Schneider K.L."/>
            <person name="Schwartz D.C."/>
            <person name="Sharma A."/>
            <person name="Soderlund C."/>
            <person name="Springer N.M."/>
            <person name="Sun Q."/>
            <person name="Wang H."/>
            <person name="Waterman M."/>
            <person name="Westerman R."/>
            <person name="Wolfgruber T.K."/>
            <person name="Yang L."/>
            <person name="Yu Y."/>
            <person name="Zhang L."/>
            <person name="Zhou S."/>
            <person name="Zhu Q."/>
            <person name="Bennetzen J.L."/>
            <person name="Dawe R.K."/>
            <person name="Jiang J."/>
            <person name="Jiang N."/>
            <person name="Presting G.G."/>
            <person name="Wessler S.R."/>
            <person name="Aluru S."/>
            <person name="Martienssen R.A."/>
            <person name="Clifton S.W."/>
            <person name="McCombie W.R."/>
            <person name="Wing R.A."/>
            <person name="Wilson R.K."/>
        </authorList>
    </citation>
    <scope>NUCLEOTIDE SEQUENCE [LARGE SCALE GENOMIC DNA]</scope>
    <source>
        <strain evidence="12">cv. B73</strain>
    </source>
</reference>
<dbReference type="PROSITE" id="PS00039">
    <property type="entry name" value="DEAD_ATP_HELICASE"/>
    <property type="match status" value="1"/>
</dbReference>
<dbReference type="InterPro" id="IPR014001">
    <property type="entry name" value="Helicase_ATP-bd"/>
</dbReference>
<keyword evidence="3 6" id="KW-0347">Helicase</keyword>
<dbReference type="GO" id="GO:0003723">
    <property type="term" value="F:RNA binding"/>
    <property type="evidence" value="ECO:0007669"/>
    <property type="project" value="UniProtKB-UniRule"/>
</dbReference>
<evidence type="ECO:0000256" key="5">
    <source>
        <dbReference type="PROSITE-ProRule" id="PRU00552"/>
    </source>
</evidence>
<dbReference type="GO" id="GO:0005524">
    <property type="term" value="F:ATP binding"/>
    <property type="evidence" value="ECO:0007669"/>
    <property type="project" value="UniProtKB-UniRule"/>
</dbReference>
<feature type="domain" description="Helicase ATP-binding" evidence="9">
    <location>
        <begin position="137"/>
        <end position="281"/>
    </location>
</feature>
<dbReference type="AlphaFoldDB" id="A0A804RET6"/>
<dbReference type="InterPro" id="IPR011545">
    <property type="entry name" value="DEAD/DEAH_box_helicase_dom"/>
</dbReference>
<keyword evidence="13" id="KW-1267">Proteomics identification</keyword>
<keyword evidence="2 6" id="KW-0378">Hydrolase</keyword>
<evidence type="ECO:0000313" key="11">
    <source>
        <dbReference type="EnsemblPlants" id="Zm00001eb407490_P001"/>
    </source>
</evidence>
<evidence type="ECO:0000259" key="10">
    <source>
        <dbReference type="PROSITE" id="PS51195"/>
    </source>
</evidence>
<comment type="domain">
    <text evidence="7">The Q motif is unique to and characteristic of the DEAD box family of RNA helicases and controls ATP binding and hydrolysis.</text>
</comment>
<keyword evidence="1 6" id="KW-0547">Nucleotide-binding</keyword>
<dbReference type="PROSITE" id="PS51195">
    <property type="entry name" value="Q_MOTIF"/>
    <property type="match status" value="1"/>
</dbReference>
<dbReference type="InterPro" id="IPR014014">
    <property type="entry name" value="RNA_helicase_DEAD_Q_motif"/>
</dbReference>
<dbReference type="OrthoDB" id="10259640at2759"/>
<reference evidence="11" key="2">
    <citation type="submission" date="2019-07" db="EMBL/GenBank/DDBJ databases">
        <authorList>
            <person name="Seetharam A."/>
            <person name="Woodhouse M."/>
            <person name="Cannon E."/>
        </authorList>
    </citation>
    <scope>NUCLEOTIDE SEQUENCE [LARGE SCALE GENOMIC DNA]</scope>
    <source>
        <strain evidence="11">cv. B73</strain>
    </source>
</reference>
<keyword evidence="12" id="KW-1185">Reference proteome</keyword>
<evidence type="ECO:0000256" key="1">
    <source>
        <dbReference type="ARBA" id="ARBA00022741"/>
    </source>
</evidence>
<evidence type="ECO:0000256" key="2">
    <source>
        <dbReference type="ARBA" id="ARBA00022801"/>
    </source>
</evidence>
<dbReference type="GO" id="GO:0016787">
    <property type="term" value="F:hydrolase activity"/>
    <property type="evidence" value="ECO:0007669"/>
    <property type="project" value="UniProtKB-KW"/>
</dbReference>
<evidence type="ECO:0000259" key="9">
    <source>
        <dbReference type="PROSITE" id="PS51192"/>
    </source>
</evidence>
<organism evidence="11 12">
    <name type="scientific">Zea mays</name>
    <name type="common">Maize</name>
    <dbReference type="NCBI Taxonomy" id="4577"/>
    <lineage>
        <taxon>Eukaryota</taxon>
        <taxon>Viridiplantae</taxon>
        <taxon>Streptophyta</taxon>
        <taxon>Embryophyta</taxon>
        <taxon>Tracheophyta</taxon>
        <taxon>Spermatophyta</taxon>
        <taxon>Magnoliopsida</taxon>
        <taxon>Liliopsida</taxon>
        <taxon>Poales</taxon>
        <taxon>Poaceae</taxon>
        <taxon>PACMAD clade</taxon>
        <taxon>Panicoideae</taxon>
        <taxon>Andropogonodae</taxon>
        <taxon>Andropogoneae</taxon>
        <taxon>Tripsacinae</taxon>
        <taxon>Zea</taxon>
    </lineage>
</organism>
<dbReference type="PROSITE" id="PS51192">
    <property type="entry name" value="HELICASE_ATP_BIND_1"/>
    <property type="match status" value="1"/>
</dbReference>
<evidence type="ECO:0000313" key="12">
    <source>
        <dbReference type="Proteomes" id="UP000007305"/>
    </source>
</evidence>
<dbReference type="Gene3D" id="3.40.50.300">
    <property type="entry name" value="P-loop containing nucleotide triphosphate hydrolases"/>
    <property type="match status" value="2"/>
</dbReference>
<comment type="function">
    <text evidence="7">RNA helicase.</text>
</comment>
<evidence type="ECO:0000256" key="6">
    <source>
        <dbReference type="RuleBase" id="RU000492"/>
    </source>
</evidence>
<dbReference type="GO" id="GO:0003724">
    <property type="term" value="F:RNA helicase activity"/>
    <property type="evidence" value="ECO:0007669"/>
    <property type="project" value="UniProtKB-EC"/>
</dbReference>
<sequence length="354" mass="40292">MYLTSCSRLAQPSKSSVALPESGESMYAAARVEVEADRKKEKVDETERMAREKKNTHEKEQIRKVVMGKRKRNEDELGMEEKQMIAEKEKEEKVKKGNGGGILTTKLFSELYISELTAKAIREMNYSHLTEIQARSIPHLMLGNDVLGSAKTGSGKTLAFLIPAIELLHKASFMPRNGTGVIVVCPTRELAMQLLKGINLLVATPGRLLDHLRNTRSFNYKRLQCLIIDEADRILEQNFEEDMKQIFKRLPQDRQTVLFSATQNQKVVEFANFTFGQNEERQKKLVYVGVDDSKLKPTVEGLQQGYCVIPSEKRFLVLYAFLRRMQLRKEDLKGVMISMGNRSSRSGLVHSSNF</sequence>
<reference evidence="11" key="3">
    <citation type="submission" date="2021-05" db="UniProtKB">
        <authorList>
            <consortium name="EnsemblPlants"/>
        </authorList>
    </citation>
    <scope>IDENTIFICATION</scope>
    <source>
        <strain evidence="11">cv. B73</strain>
    </source>
</reference>
<dbReference type="SMART" id="SM00487">
    <property type="entry name" value="DEXDc"/>
    <property type="match status" value="1"/>
</dbReference>
<dbReference type="SUPFAM" id="SSF52540">
    <property type="entry name" value="P-loop containing nucleoside triphosphate hydrolases"/>
    <property type="match status" value="1"/>
</dbReference>
<feature type="region of interest" description="Disordered" evidence="8">
    <location>
        <begin position="38"/>
        <end position="59"/>
    </location>
</feature>
<dbReference type="PANTHER" id="PTHR24031">
    <property type="entry name" value="RNA HELICASE"/>
    <property type="match status" value="1"/>
</dbReference>
<feature type="region of interest" description="Disordered" evidence="8">
    <location>
        <begin position="1"/>
        <end position="24"/>
    </location>
</feature>
<evidence type="ECO:0000256" key="7">
    <source>
        <dbReference type="RuleBase" id="RU365068"/>
    </source>
</evidence>
<comment type="catalytic activity">
    <reaction evidence="7">
        <text>ATP + H2O = ADP + phosphate + H(+)</text>
        <dbReference type="Rhea" id="RHEA:13065"/>
        <dbReference type="ChEBI" id="CHEBI:15377"/>
        <dbReference type="ChEBI" id="CHEBI:15378"/>
        <dbReference type="ChEBI" id="CHEBI:30616"/>
        <dbReference type="ChEBI" id="CHEBI:43474"/>
        <dbReference type="ChEBI" id="CHEBI:456216"/>
        <dbReference type="EC" id="3.6.4.13"/>
    </reaction>
</comment>
<comment type="similarity">
    <text evidence="6">Belongs to the DEAD box helicase family.</text>
</comment>
<accession>A0A804RET6</accession>
<evidence type="ECO:0007829" key="13">
    <source>
        <dbReference type="PeptideAtlas" id="A0A804RET6"/>
    </source>
</evidence>
<evidence type="ECO:0000256" key="8">
    <source>
        <dbReference type="SAM" id="MobiDB-lite"/>
    </source>
</evidence>
<evidence type="ECO:0000256" key="3">
    <source>
        <dbReference type="ARBA" id="ARBA00022806"/>
    </source>
</evidence>
<dbReference type="Proteomes" id="UP000007305">
    <property type="component" value="Chromosome 10"/>
</dbReference>
<keyword evidence="7" id="KW-0694">RNA-binding</keyword>
<proteinExistence type="evidence at protein level"/>
<keyword evidence="4 6" id="KW-0067">ATP-binding</keyword>
<dbReference type="InterPro" id="IPR027417">
    <property type="entry name" value="P-loop_NTPase"/>
</dbReference>
<dbReference type="EC" id="3.6.4.13" evidence="7"/>
<protein>
    <recommendedName>
        <fullName evidence="7">ATP-dependent RNA helicase</fullName>
        <ecNumber evidence="7">3.6.4.13</ecNumber>
    </recommendedName>
</protein>
<dbReference type="InterPro" id="IPR000629">
    <property type="entry name" value="RNA-helicase_DEAD-box_CS"/>
</dbReference>